<dbReference type="PANTHER" id="PTHR27002">
    <property type="entry name" value="RECEPTOR-LIKE SERINE/THREONINE-PROTEIN KINASE SD1-8"/>
    <property type="match status" value="1"/>
</dbReference>
<keyword evidence="5" id="KW-0067">ATP-binding</keyword>
<protein>
    <recommendedName>
        <fullName evidence="6">Protein kinase domain-containing protein</fullName>
    </recommendedName>
</protein>
<evidence type="ECO:0000256" key="3">
    <source>
        <dbReference type="ARBA" id="ARBA00022741"/>
    </source>
</evidence>
<evidence type="ECO:0000313" key="7">
    <source>
        <dbReference type="EMBL" id="CAI8618089.1"/>
    </source>
</evidence>
<dbReference type="GO" id="GO:0005886">
    <property type="term" value="C:plasma membrane"/>
    <property type="evidence" value="ECO:0007669"/>
    <property type="project" value="TreeGrafter"/>
</dbReference>
<dbReference type="Proteomes" id="UP001157006">
    <property type="component" value="Chromosome 6"/>
</dbReference>
<evidence type="ECO:0000256" key="5">
    <source>
        <dbReference type="ARBA" id="ARBA00022840"/>
    </source>
</evidence>
<dbReference type="InterPro" id="IPR000719">
    <property type="entry name" value="Prot_kinase_dom"/>
</dbReference>
<evidence type="ECO:0000256" key="2">
    <source>
        <dbReference type="ARBA" id="ARBA00022679"/>
    </source>
</evidence>
<accession>A0AAV1B610</accession>
<dbReference type="PROSITE" id="PS50011">
    <property type="entry name" value="PROTEIN_KINASE_DOM"/>
    <property type="match status" value="1"/>
</dbReference>
<dbReference type="Gene3D" id="1.10.510.10">
    <property type="entry name" value="Transferase(Phosphotransferase) domain 1"/>
    <property type="match status" value="1"/>
</dbReference>
<dbReference type="PANTHER" id="PTHR27002:SF981">
    <property type="entry name" value="NON-SPECIFIC SERINE_THREONINE PROTEIN KINASE"/>
    <property type="match status" value="1"/>
</dbReference>
<dbReference type="SUPFAM" id="SSF56112">
    <property type="entry name" value="Protein kinase-like (PK-like)"/>
    <property type="match status" value="1"/>
</dbReference>
<keyword evidence="3" id="KW-0547">Nucleotide-binding</keyword>
<dbReference type="AlphaFoldDB" id="A0AAV1B610"/>
<gene>
    <name evidence="7" type="ORF">VFH_VI106600</name>
</gene>
<keyword evidence="1" id="KW-0723">Serine/threonine-protein kinase</keyword>
<sequence length="127" mass="14205">MNPKISDFGMARIFGEDEIQARTKRVVGTYGYMAPEYAMEGRYSTKSGVFSYGVWILCTEEKALDIVDLALNQSYPSDIVLKCIQIGLLCVQENAMNRPSMLEVVFMLANETPLFPPQKPATTIIGR</sequence>
<keyword evidence="2" id="KW-0808">Transferase</keyword>
<name>A0AAV1B610_VICFA</name>
<dbReference type="InterPro" id="IPR011009">
    <property type="entry name" value="Kinase-like_dom_sf"/>
</dbReference>
<evidence type="ECO:0000313" key="8">
    <source>
        <dbReference type="Proteomes" id="UP001157006"/>
    </source>
</evidence>
<feature type="domain" description="Protein kinase" evidence="6">
    <location>
        <begin position="1"/>
        <end position="115"/>
    </location>
</feature>
<dbReference type="EMBL" id="OX451741">
    <property type="protein sequence ID" value="CAI8618089.1"/>
    <property type="molecule type" value="Genomic_DNA"/>
</dbReference>
<keyword evidence="4" id="KW-0418">Kinase</keyword>
<proteinExistence type="predicted"/>
<dbReference type="Pfam" id="PF00069">
    <property type="entry name" value="Pkinase"/>
    <property type="match status" value="1"/>
</dbReference>
<dbReference type="GO" id="GO:0005524">
    <property type="term" value="F:ATP binding"/>
    <property type="evidence" value="ECO:0007669"/>
    <property type="project" value="UniProtKB-KW"/>
</dbReference>
<evidence type="ECO:0000256" key="1">
    <source>
        <dbReference type="ARBA" id="ARBA00022527"/>
    </source>
</evidence>
<reference evidence="7 8" key="1">
    <citation type="submission" date="2023-01" db="EMBL/GenBank/DDBJ databases">
        <authorList>
            <person name="Kreplak J."/>
        </authorList>
    </citation>
    <scope>NUCLEOTIDE SEQUENCE [LARGE SCALE GENOMIC DNA]</scope>
</reference>
<organism evidence="7 8">
    <name type="scientific">Vicia faba</name>
    <name type="common">Broad bean</name>
    <name type="synonym">Faba vulgaris</name>
    <dbReference type="NCBI Taxonomy" id="3906"/>
    <lineage>
        <taxon>Eukaryota</taxon>
        <taxon>Viridiplantae</taxon>
        <taxon>Streptophyta</taxon>
        <taxon>Embryophyta</taxon>
        <taxon>Tracheophyta</taxon>
        <taxon>Spermatophyta</taxon>
        <taxon>Magnoliopsida</taxon>
        <taxon>eudicotyledons</taxon>
        <taxon>Gunneridae</taxon>
        <taxon>Pentapetalae</taxon>
        <taxon>rosids</taxon>
        <taxon>fabids</taxon>
        <taxon>Fabales</taxon>
        <taxon>Fabaceae</taxon>
        <taxon>Papilionoideae</taxon>
        <taxon>50 kb inversion clade</taxon>
        <taxon>NPAAA clade</taxon>
        <taxon>Hologalegina</taxon>
        <taxon>IRL clade</taxon>
        <taxon>Fabeae</taxon>
        <taxon>Vicia</taxon>
    </lineage>
</organism>
<keyword evidence="8" id="KW-1185">Reference proteome</keyword>
<evidence type="ECO:0000256" key="4">
    <source>
        <dbReference type="ARBA" id="ARBA00022777"/>
    </source>
</evidence>
<dbReference type="GO" id="GO:0004674">
    <property type="term" value="F:protein serine/threonine kinase activity"/>
    <property type="evidence" value="ECO:0007669"/>
    <property type="project" value="UniProtKB-KW"/>
</dbReference>
<evidence type="ECO:0000259" key="6">
    <source>
        <dbReference type="PROSITE" id="PS50011"/>
    </source>
</evidence>